<dbReference type="PANTHER" id="PTHR46652:SF3">
    <property type="entry name" value="LEUCINE-RICH REPEAT-CONTAINING PROTEIN 9"/>
    <property type="match status" value="1"/>
</dbReference>
<gene>
    <name evidence="3" type="ORF">HINF_LOCUS24325</name>
    <name evidence="4" type="ORF">HINF_LOCUS64035</name>
</gene>
<dbReference type="InterPro" id="IPR050836">
    <property type="entry name" value="SDS22/Internalin_LRR"/>
</dbReference>
<accession>A0AA86PIU9</accession>
<dbReference type="PANTHER" id="PTHR46652">
    <property type="entry name" value="LEUCINE-RICH REPEAT AND IQ DOMAIN-CONTAINING PROTEIN 1-RELATED"/>
    <property type="match status" value="1"/>
</dbReference>
<evidence type="ECO:0000313" key="5">
    <source>
        <dbReference type="Proteomes" id="UP001642409"/>
    </source>
</evidence>
<evidence type="ECO:0000313" key="3">
    <source>
        <dbReference type="EMBL" id="CAI9936680.1"/>
    </source>
</evidence>
<dbReference type="Gene3D" id="3.80.10.10">
    <property type="entry name" value="Ribonuclease Inhibitor"/>
    <property type="match status" value="8"/>
</dbReference>
<protein>
    <submittedName>
        <fullName evidence="3">Leucine rich repeats-containing protein</fullName>
    </submittedName>
    <submittedName>
        <fullName evidence="4">Leucine_rich repeats-containing protein</fullName>
    </submittedName>
</protein>
<proteinExistence type="predicted"/>
<dbReference type="EMBL" id="CAXDID020000406">
    <property type="protein sequence ID" value="CAL6088247.1"/>
    <property type="molecule type" value="Genomic_DNA"/>
</dbReference>
<dbReference type="InterPro" id="IPR001611">
    <property type="entry name" value="Leu-rich_rpt"/>
</dbReference>
<reference evidence="4 5" key="2">
    <citation type="submission" date="2024-07" db="EMBL/GenBank/DDBJ databases">
        <authorList>
            <person name="Akdeniz Z."/>
        </authorList>
    </citation>
    <scope>NUCLEOTIDE SEQUENCE [LARGE SCALE GENOMIC DNA]</scope>
</reference>
<dbReference type="InterPro" id="IPR003591">
    <property type="entry name" value="Leu-rich_rpt_typical-subtyp"/>
</dbReference>
<evidence type="ECO:0000256" key="2">
    <source>
        <dbReference type="ARBA" id="ARBA00022737"/>
    </source>
</evidence>
<keyword evidence="2" id="KW-0677">Repeat</keyword>
<keyword evidence="1" id="KW-0433">Leucine-rich repeat</keyword>
<evidence type="ECO:0000313" key="4">
    <source>
        <dbReference type="EMBL" id="CAL6088247.1"/>
    </source>
</evidence>
<name>A0AA86PIU9_9EUKA</name>
<dbReference type="SUPFAM" id="SSF52058">
    <property type="entry name" value="L domain-like"/>
    <property type="match status" value="2"/>
</dbReference>
<dbReference type="Pfam" id="PF13855">
    <property type="entry name" value="LRR_8"/>
    <property type="match status" value="1"/>
</dbReference>
<reference evidence="3" key="1">
    <citation type="submission" date="2023-06" db="EMBL/GenBank/DDBJ databases">
        <authorList>
            <person name="Kurt Z."/>
        </authorList>
    </citation>
    <scope>NUCLEOTIDE SEQUENCE</scope>
</reference>
<sequence length="1333" mass="154520">MTLKNSENFLKITGVQQLMDPVIQKQEKIWIENILHTKIDLVPLNVKHLTIRSCNLLSLKGLVNVRCLEYLDVSGNPVYSMREVVVHKQLKTLILQNTQIIEVSQVSQLPSLVEFDATNSYIVDSLPLIDHPNFDVKWLTPQQKATKVHFEMHAYLNSEYGEDQTIIYEQLDKKLVSEYIILMAKRYASQVNNGKLVIENDQEVTHFAFTDYLRLDSVSFNRCYNISFEQTPTHLKELSITNSNLISIEGIQNMSSLIHVNLSNNNLLFIHPLLSIKTLQHVLIDNNHIHDMEILKQLPNFEFNLIGPQSAPQTEIYNKYFNHICSADQLKELQTTFENSRKQNADFIQDTKYTSQFINQITNNQLRIFENDLESIRFCSYLNVNELILTNCIYISFGVVPNNIKSLTVNNCYLTTKKIVGIEKMHLRELNLGLNALTDDCLEIIQQMKELMYLDLSMNRLENIEKLSELKQLKSLDLNQNRIKQVDCLQQLIELENLDISFNQVSQIAKLENLVNIKVLNVSHNKINTIQCLAKMKNIVSLDISFNSIISVEICKTFELLTDLRTQKNKIQDLSSIMTHKNCQQSWSGEQNKLEDQDYAYSGLSQSQITDLKIGKEYNQNNDAMLKKYQDKMINGVITINNDNEVMNLLFTDVKKINKITVENCKNIIFDRAPIYVKVLAVRNSKLSLITNIYQMEQLTDLDLFGNAIRDISELGALVNLIRLNLSSNDIYRIDSLQELNKLQYLNLSNNKILFCEPIKDLSVKELQLNDNFILNDLELIANMKDMNQQWVQFCYKQRNAQLSDYREYLGANAGTEEAAQKLMDQYQEQRNKTIIITHDKVMNAIYKEKVKYNELVIENDQYLMNISFIDQLNIQRLTLINCCNLTFERFSSKVTDLTINNCSLYHVSGIEKMKQLTKLNLNNNKLIIVEHLGQLTNLKQLQVENNLIQDLNLVSIPGLQLDVGLQNEPTNEDYQFYLNQINSHQSVEEFTNSLTEKKKLTQQIVLKWYENKMKLKYSIKVRSGVLIIQNDPEVRDLSFMDLINVTDVQIISCYNVQFINIPTKLTNLTINKCELKEMRGIEKMTQLIALNVNHNKLELIQGIFTPLVNLKAFSADFNYITDFDTISTLPHFQQRFVYYQHCKPQSEVQNQLLQSCLNAYDDYMVNKYKQYVKNKRLDIKSDLELKHISFTDKFSTDGTPLQLEELNIDSCFNVNLLQVPTKITKLSIQRCELKRISGVERMKQLKGLSINNNIIQNIDEVKYLTELKELSATINKIVNIESLRELTGLETIDLQFNRIQDLSPLSTHTNRKDKYYLGGQLAPTQQEIDDAK</sequence>
<dbReference type="EMBL" id="CATOUU010000639">
    <property type="protein sequence ID" value="CAI9936680.1"/>
    <property type="molecule type" value="Genomic_DNA"/>
</dbReference>
<dbReference type="Proteomes" id="UP001642409">
    <property type="component" value="Unassembled WGS sequence"/>
</dbReference>
<comment type="caution">
    <text evidence="3">The sequence shown here is derived from an EMBL/GenBank/DDBJ whole genome shotgun (WGS) entry which is preliminary data.</text>
</comment>
<dbReference type="InterPro" id="IPR032675">
    <property type="entry name" value="LRR_dom_sf"/>
</dbReference>
<dbReference type="SMART" id="SM00365">
    <property type="entry name" value="LRR_SD22"/>
    <property type="match status" value="14"/>
</dbReference>
<keyword evidence="5" id="KW-1185">Reference proteome</keyword>
<organism evidence="3">
    <name type="scientific">Hexamita inflata</name>
    <dbReference type="NCBI Taxonomy" id="28002"/>
    <lineage>
        <taxon>Eukaryota</taxon>
        <taxon>Metamonada</taxon>
        <taxon>Diplomonadida</taxon>
        <taxon>Hexamitidae</taxon>
        <taxon>Hexamitinae</taxon>
        <taxon>Hexamita</taxon>
    </lineage>
</organism>
<evidence type="ECO:0000256" key="1">
    <source>
        <dbReference type="ARBA" id="ARBA00022614"/>
    </source>
</evidence>
<dbReference type="PROSITE" id="PS51450">
    <property type="entry name" value="LRR"/>
    <property type="match status" value="10"/>
</dbReference>
<dbReference type="SMART" id="SM00369">
    <property type="entry name" value="LRR_TYP"/>
    <property type="match status" value="9"/>
</dbReference>